<feature type="region of interest" description="Disordered" evidence="1">
    <location>
        <begin position="848"/>
        <end position="876"/>
    </location>
</feature>
<evidence type="ECO:0000256" key="1">
    <source>
        <dbReference type="SAM" id="MobiDB-lite"/>
    </source>
</evidence>
<protein>
    <submittedName>
        <fullName evidence="2">Uncharacterized protein</fullName>
    </submittedName>
</protein>
<feature type="compositionally biased region" description="Basic and acidic residues" evidence="1">
    <location>
        <begin position="741"/>
        <end position="763"/>
    </location>
</feature>
<dbReference type="InterPro" id="IPR052828">
    <property type="entry name" value="NELF-A_domain"/>
</dbReference>
<keyword evidence="3" id="KW-1185">Reference proteome</keyword>
<dbReference type="PANTHER" id="PTHR13328:SF4">
    <property type="entry name" value="NEGATIVE ELONGATION FACTOR A"/>
    <property type="match status" value="1"/>
</dbReference>
<evidence type="ECO:0000313" key="2">
    <source>
        <dbReference type="EMBL" id="GLC56091.1"/>
    </source>
</evidence>
<name>A0A9W6BR96_9CHLO</name>
<dbReference type="OrthoDB" id="10691764at2759"/>
<proteinExistence type="predicted"/>
<reference evidence="2 3" key="1">
    <citation type="journal article" date="2023" name="Commun. Biol.">
        <title>Reorganization of the ancestral sex-determining regions during the evolution of trioecy in Pleodorina starrii.</title>
        <authorList>
            <person name="Takahashi K."/>
            <person name="Suzuki S."/>
            <person name="Kawai-Toyooka H."/>
            <person name="Yamamoto K."/>
            <person name="Hamaji T."/>
            <person name="Ootsuki R."/>
            <person name="Yamaguchi H."/>
            <person name="Kawachi M."/>
            <person name="Higashiyama T."/>
            <person name="Nozaki H."/>
        </authorList>
    </citation>
    <scope>NUCLEOTIDE SEQUENCE [LARGE SCALE GENOMIC DNA]</scope>
    <source>
        <strain evidence="2 3">NIES-4479</strain>
    </source>
</reference>
<dbReference type="EMBL" id="BRXU01000014">
    <property type="protein sequence ID" value="GLC56091.1"/>
    <property type="molecule type" value="Genomic_DNA"/>
</dbReference>
<sequence>MEQLSNYVFSGACTDGATLLPVTGCEVALTALMRLVLVAVRVPATKLDAVTWQHDGAGAEHDLYRLVHNAGLAGVALISKWQYSPQGAAVLLGVSALRQLLRMQTLEACSVQLARIATALQPVLAGADPTQEQPLQPTQHCSVYARRIRGQCMSLFYRLAFFLPVELAATAINLVERTTFKPDDTVLSYTTELSAAYASSRVLEHGARAALLLERSQVPDHQQATQAFAQRFGMWWLELFYAVERLCNPFRGSPNWFLTRPKPTVGPLLEMLSDAPCTWAAGLCHGVATLCAADGGPAYGLPHELLARIPALRSLQPQEGQAPATAVALSGGGEGGRLPTPLHLMPLRVLLSLLSRSDVAPPWLSRRATIQLLLRTCHVATASERARLGFAADLGCNEFSSGGAASASQPPAAGPSRGIRRLLEAAPEGICEVAVPALLRAAIFMGLGASAEQWAEWWRLAVGLLQAAARERMDGGRSTMMAALFRRLWFEGVYDLRASPWLLPTVPLPPRLVAALTAGFLPALEMVLRRSPMSSASTAWLSEVRVHHVLSYLLAAGDQRQAAALITTLGKLMLKADPRVIDAEPKGDCLGASATMVVATCLSMWRQYVADADAAGEPEPPPSLLPQAPPRPQQQPTGPEQVMLLMSHAVGECLSPLAHCVQWSLRRGLGRADGDRVSAWPSGLHVVLGYVDALALRCARDDAATAAASSAAATGAALQREAAAAAATSASAPEVAAAADGRQEQEAADGGEDREAAARDTARPGHGFAASADAQCATAATAAATAAVADGARGGGSIWRQLAMQQIPAVALLDDVIRSFLQSLPESCDGGLQQRLLRRALLHRRRGRRATAAGAPDPAAMAAGGAPPSGLHPAAV</sequence>
<organism evidence="2 3">
    <name type="scientific">Pleodorina starrii</name>
    <dbReference type="NCBI Taxonomy" id="330485"/>
    <lineage>
        <taxon>Eukaryota</taxon>
        <taxon>Viridiplantae</taxon>
        <taxon>Chlorophyta</taxon>
        <taxon>core chlorophytes</taxon>
        <taxon>Chlorophyceae</taxon>
        <taxon>CS clade</taxon>
        <taxon>Chlamydomonadales</taxon>
        <taxon>Volvocaceae</taxon>
        <taxon>Pleodorina</taxon>
    </lineage>
</organism>
<evidence type="ECO:0000313" key="3">
    <source>
        <dbReference type="Proteomes" id="UP001165080"/>
    </source>
</evidence>
<feature type="compositionally biased region" description="Pro residues" evidence="1">
    <location>
        <begin position="618"/>
        <end position="633"/>
    </location>
</feature>
<accession>A0A9W6BR96</accession>
<comment type="caution">
    <text evidence="2">The sequence shown here is derived from an EMBL/GenBank/DDBJ whole genome shotgun (WGS) entry which is preliminary data.</text>
</comment>
<dbReference type="PANTHER" id="PTHR13328">
    <property type="entry name" value="NEGATIVE ELONGATION FACTOR A NELF-A"/>
    <property type="match status" value="1"/>
</dbReference>
<gene>
    <name evidence="2" type="primary">PLEST003022</name>
    <name evidence="2" type="ORF">PLESTB_001063400</name>
</gene>
<dbReference type="AlphaFoldDB" id="A0A9W6BR96"/>
<feature type="region of interest" description="Disordered" evidence="1">
    <location>
        <begin position="614"/>
        <end position="638"/>
    </location>
</feature>
<feature type="compositionally biased region" description="Low complexity" evidence="1">
    <location>
        <begin position="850"/>
        <end position="868"/>
    </location>
</feature>
<dbReference type="Proteomes" id="UP001165080">
    <property type="component" value="Unassembled WGS sequence"/>
</dbReference>
<feature type="region of interest" description="Disordered" evidence="1">
    <location>
        <begin position="734"/>
        <end position="769"/>
    </location>
</feature>